<gene>
    <name evidence="7" type="ORF">CTI12_AA018760</name>
</gene>
<feature type="domain" description="Small ribosomal subunit protein eS4 central region" evidence="6">
    <location>
        <begin position="28"/>
        <end position="56"/>
    </location>
</feature>
<dbReference type="GO" id="GO:0022627">
    <property type="term" value="C:cytosolic small ribosomal subunit"/>
    <property type="evidence" value="ECO:0007669"/>
    <property type="project" value="TreeGrafter"/>
</dbReference>
<evidence type="ECO:0000256" key="3">
    <source>
        <dbReference type="ARBA" id="ARBA00022980"/>
    </source>
</evidence>
<name>A0A2U1QKR5_ARTAN</name>
<evidence type="ECO:0000256" key="2">
    <source>
        <dbReference type="ARBA" id="ARBA00022884"/>
    </source>
</evidence>
<reference evidence="7 8" key="1">
    <citation type="journal article" date="2018" name="Mol. Plant">
        <title>The genome of Artemisia annua provides insight into the evolution of Asteraceae family and artemisinin biosynthesis.</title>
        <authorList>
            <person name="Shen Q."/>
            <person name="Zhang L."/>
            <person name="Liao Z."/>
            <person name="Wang S."/>
            <person name="Yan T."/>
            <person name="Shi P."/>
            <person name="Liu M."/>
            <person name="Fu X."/>
            <person name="Pan Q."/>
            <person name="Wang Y."/>
            <person name="Lv Z."/>
            <person name="Lu X."/>
            <person name="Zhang F."/>
            <person name="Jiang W."/>
            <person name="Ma Y."/>
            <person name="Chen M."/>
            <person name="Hao X."/>
            <person name="Li L."/>
            <person name="Tang Y."/>
            <person name="Lv G."/>
            <person name="Zhou Y."/>
            <person name="Sun X."/>
            <person name="Brodelius P.E."/>
            <person name="Rose J.K.C."/>
            <person name="Tang K."/>
        </authorList>
    </citation>
    <scope>NUCLEOTIDE SEQUENCE [LARGE SCALE GENOMIC DNA]</scope>
    <source>
        <strain evidence="8">cv. Huhao1</strain>
        <tissue evidence="7">Leaf</tissue>
    </source>
</reference>
<dbReference type="Gene3D" id="3.10.290.10">
    <property type="entry name" value="RNA-binding S4 domain"/>
    <property type="match status" value="1"/>
</dbReference>
<dbReference type="InterPro" id="IPR000876">
    <property type="entry name" value="Ribosomal_eS4"/>
</dbReference>
<evidence type="ECO:0000313" key="8">
    <source>
        <dbReference type="Proteomes" id="UP000245207"/>
    </source>
</evidence>
<evidence type="ECO:0000256" key="4">
    <source>
        <dbReference type="ARBA" id="ARBA00023274"/>
    </source>
</evidence>
<keyword evidence="2" id="KW-0694">RNA-binding</keyword>
<protein>
    <submittedName>
        <fullName evidence="7">Ribosomal protein S4e, central</fullName>
    </submittedName>
</protein>
<keyword evidence="8" id="KW-1185">Reference proteome</keyword>
<evidence type="ECO:0000313" key="7">
    <source>
        <dbReference type="EMBL" id="PWA98547.1"/>
    </source>
</evidence>
<dbReference type="OrthoDB" id="1723304at2759"/>
<dbReference type="AlphaFoldDB" id="A0A2U1QKR5"/>
<comment type="caution">
    <text evidence="7">The sequence shown here is derived from an EMBL/GenBank/DDBJ whole genome shotgun (WGS) entry which is preliminary data.</text>
</comment>
<accession>A0A2U1QKR5</accession>
<keyword evidence="3 7" id="KW-0689">Ribosomal protein</keyword>
<evidence type="ECO:0000256" key="1">
    <source>
        <dbReference type="ARBA" id="ARBA00022730"/>
    </source>
</evidence>
<dbReference type="GO" id="GO:0006412">
    <property type="term" value="P:translation"/>
    <property type="evidence" value="ECO:0007669"/>
    <property type="project" value="InterPro"/>
</dbReference>
<keyword evidence="4" id="KW-0687">Ribonucleoprotein</keyword>
<dbReference type="Proteomes" id="UP000245207">
    <property type="component" value="Unassembled WGS sequence"/>
</dbReference>
<sequence length="80" mass="8894">MKRLNAPSAWNLDKLGGAFVNVVSIPKTNESFRILYDTKGRFRLHSLRDEEAKFKLTSTPMMAAPSATQTHSSRPTTPSS</sequence>
<dbReference type="InterPro" id="IPR036986">
    <property type="entry name" value="S4_RNA-bd_sf"/>
</dbReference>
<organism evidence="7 8">
    <name type="scientific">Artemisia annua</name>
    <name type="common">Sweet wormwood</name>
    <dbReference type="NCBI Taxonomy" id="35608"/>
    <lineage>
        <taxon>Eukaryota</taxon>
        <taxon>Viridiplantae</taxon>
        <taxon>Streptophyta</taxon>
        <taxon>Embryophyta</taxon>
        <taxon>Tracheophyta</taxon>
        <taxon>Spermatophyta</taxon>
        <taxon>Magnoliopsida</taxon>
        <taxon>eudicotyledons</taxon>
        <taxon>Gunneridae</taxon>
        <taxon>Pentapetalae</taxon>
        <taxon>asterids</taxon>
        <taxon>campanulids</taxon>
        <taxon>Asterales</taxon>
        <taxon>Asteraceae</taxon>
        <taxon>Asteroideae</taxon>
        <taxon>Anthemideae</taxon>
        <taxon>Artemisiinae</taxon>
        <taxon>Artemisia</taxon>
    </lineage>
</organism>
<dbReference type="Pfam" id="PF00900">
    <property type="entry name" value="Ribosomal_S4e"/>
    <property type="match status" value="1"/>
</dbReference>
<dbReference type="GO" id="GO:0003735">
    <property type="term" value="F:structural constituent of ribosome"/>
    <property type="evidence" value="ECO:0007669"/>
    <property type="project" value="InterPro"/>
</dbReference>
<dbReference type="EMBL" id="PKPP01000062">
    <property type="protein sequence ID" value="PWA98547.1"/>
    <property type="molecule type" value="Genomic_DNA"/>
</dbReference>
<dbReference type="GO" id="GO:0019843">
    <property type="term" value="F:rRNA binding"/>
    <property type="evidence" value="ECO:0007669"/>
    <property type="project" value="UniProtKB-KW"/>
</dbReference>
<dbReference type="PANTHER" id="PTHR11581">
    <property type="entry name" value="30S/40S RIBOSOMAL PROTEIN S4"/>
    <property type="match status" value="1"/>
</dbReference>
<evidence type="ECO:0000256" key="5">
    <source>
        <dbReference type="SAM" id="MobiDB-lite"/>
    </source>
</evidence>
<dbReference type="PANTHER" id="PTHR11581:SF0">
    <property type="entry name" value="SMALL RIBOSOMAL SUBUNIT PROTEIN ES4"/>
    <property type="match status" value="1"/>
</dbReference>
<keyword evidence="1" id="KW-0699">rRNA-binding</keyword>
<dbReference type="InterPro" id="IPR013845">
    <property type="entry name" value="Ribosomal_eS4_central_region"/>
</dbReference>
<dbReference type="STRING" id="35608.A0A2U1QKR5"/>
<feature type="region of interest" description="Disordered" evidence="5">
    <location>
        <begin position="55"/>
        <end position="80"/>
    </location>
</feature>
<feature type="compositionally biased region" description="Polar residues" evidence="5">
    <location>
        <begin position="56"/>
        <end position="80"/>
    </location>
</feature>
<evidence type="ECO:0000259" key="6">
    <source>
        <dbReference type="Pfam" id="PF00900"/>
    </source>
</evidence>
<proteinExistence type="predicted"/>